<dbReference type="InterPro" id="IPR032466">
    <property type="entry name" value="Metal_Hydrolase"/>
</dbReference>
<keyword evidence="2" id="KW-0378">Hydrolase</keyword>
<comment type="caution">
    <text evidence="2">The sequence shown here is derived from an EMBL/GenBank/DDBJ whole genome shotgun (WGS) entry which is preliminary data.</text>
</comment>
<reference evidence="2 3" key="1">
    <citation type="submission" date="2021-03" db="EMBL/GenBank/DDBJ databases">
        <title>Sequencing the genomes of 1000 actinobacteria strains.</title>
        <authorList>
            <person name="Klenk H.-P."/>
        </authorList>
    </citation>
    <scope>NUCLEOTIDE SEQUENCE [LARGE SCALE GENOMIC DNA]</scope>
    <source>
        <strain evidence="2 3">DSM 46670</strain>
    </source>
</reference>
<dbReference type="GO" id="GO:0016787">
    <property type="term" value="F:hydrolase activity"/>
    <property type="evidence" value="ECO:0007669"/>
    <property type="project" value="UniProtKB-KW"/>
</dbReference>
<organism evidence="2 3">
    <name type="scientific">Kibdelosporangium banguiense</name>
    <dbReference type="NCBI Taxonomy" id="1365924"/>
    <lineage>
        <taxon>Bacteria</taxon>
        <taxon>Bacillati</taxon>
        <taxon>Actinomycetota</taxon>
        <taxon>Actinomycetes</taxon>
        <taxon>Pseudonocardiales</taxon>
        <taxon>Pseudonocardiaceae</taxon>
        <taxon>Kibdelosporangium</taxon>
    </lineage>
</organism>
<dbReference type="InterPro" id="IPR050287">
    <property type="entry name" value="MTA/SAH_deaminase"/>
</dbReference>
<dbReference type="Gene3D" id="3.20.20.140">
    <property type="entry name" value="Metal-dependent hydrolases"/>
    <property type="match status" value="1"/>
</dbReference>
<dbReference type="Proteomes" id="UP001519332">
    <property type="component" value="Unassembled WGS sequence"/>
</dbReference>
<dbReference type="InterPro" id="IPR006680">
    <property type="entry name" value="Amidohydro-rel"/>
</dbReference>
<sequence>MKVLLKGGYVLSEPGADVLVDGGSIAEIGPNLPAQGATVLNASGKVVIPGFVDTHRHMAQSPLRGFAADMTLEYYLANVVARIGARQDIDDVRNSLRLAAAEAIDAGVTTVLDWSGFSDPAQVDAAVETHQETGLRVLFGHSNPDDEADVRTRADQVKIALAPLGPDYLCIEDTTRHIRLARDLGVIATLHVGGGRNGAKAQSITRLHKEGLLGPDLNFVHANMISDDEVRMIADSGASLTVTPVVELMMGHGDLAYKRFTEAGGAPALGVDVVINNTPDMFSEMRTALLHERARRDSRPAAGDMLRAATINSAHAIGMGDEVGSLEVGKRADIVLLAGLEHLFGEGPETVAGGVVTSAGNSDVHTVLINGRIVKRDGLLIDHDLRDLREATLDIAHRTLAA</sequence>
<dbReference type="PANTHER" id="PTHR43794">
    <property type="entry name" value="AMINOHYDROLASE SSNA-RELATED"/>
    <property type="match status" value="1"/>
</dbReference>
<gene>
    <name evidence="2" type="ORF">JOF56_000444</name>
</gene>
<evidence type="ECO:0000313" key="3">
    <source>
        <dbReference type="Proteomes" id="UP001519332"/>
    </source>
</evidence>
<dbReference type="Pfam" id="PF01979">
    <property type="entry name" value="Amidohydro_1"/>
    <property type="match status" value="1"/>
</dbReference>
<evidence type="ECO:0000313" key="2">
    <source>
        <dbReference type="EMBL" id="MBP2320059.1"/>
    </source>
</evidence>
<dbReference type="EMBL" id="JAGINW010000001">
    <property type="protein sequence ID" value="MBP2320059.1"/>
    <property type="molecule type" value="Genomic_DNA"/>
</dbReference>
<proteinExistence type="predicted"/>
<dbReference type="PANTHER" id="PTHR43794:SF5">
    <property type="entry name" value="CHLOROHYDROLASE FAMILY PROTEIN"/>
    <property type="match status" value="1"/>
</dbReference>
<dbReference type="RefSeq" id="WP_209633857.1">
    <property type="nucleotide sequence ID" value="NZ_JAGINW010000001.1"/>
</dbReference>
<feature type="domain" description="Amidohydrolase-related" evidence="1">
    <location>
        <begin position="46"/>
        <end position="374"/>
    </location>
</feature>
<evidence type="ECO:0000259" key="1">
    <source>
        <dbReference type="Pfam" id="PF01979"/>
    </source>
</evidence>
<dbReference type="SUPFAM" id="SSF51338">
    <property type="entry name" value="Composite domain of metallo-dependent hydrolases"/>
    <property type="match status" value="1"/>
</dbReference>
<dbReference type="InterPro" id="IPR011059">
    <property type="entry name" value="Metal-dep_hydrolase_composite"/>
</dbReference>
<dbReference type="Gene3D" id="2.30.40.10">
    <property type="entry name" value="Urease, subunit C, domain 1"/>
    <property type="match status" value="1"/>
</dbReference>
<accession>A0ABS4T6K5</accession>
<dbReference type="SUPFAM" id="SSF51556">
    <property type="entry name" value="Metallo-dependent hydrolases"/>
    <property type="match status" value="1"/>
</dbReference>
<name>A0ABS4T6K5_9PSEU</name>
<keyword evidence="3" id="KW-1185">Reference proteome</keyword>
<protein>
    <submittedName>
        <fullName evidence="2">Cytosine/adenosine deaminase-related metal-dependent hydrolase</fullName>
    </submittedName>
</protein>